<dbReference type="Proteomes" id="UP000007431">
    <property type="component" value="Unassembled WGS sequence"/>
</dbReference>
<sequence length="748" mass="84283">MQPTQTTHLASRHGTFYLDEGDLVARAEDTLYRFHSFHFQRATTHFDTSIQSLSNEATQEGSHHDRPLVLDGVKSLDFEHLLWFFYESAYRWSGIVDPTLTEKWESILLLAEKFGMKQAAKVACYALGRAGVLSDVHKIALCVKHGLGKDWVREELKRTVSRDEPLTREEGRDLGSDTTILLAAAREALRPQLLPEPEASAPISRAAVPDMFRKGDLFLQAFQDMLNSPFTGTSNEGQTRDCPIVLDLKTHQLRSFLWFLYDSAYEWSYKADPELASKWEDILVVADMFNMEEVCRVATYALDHNGGLPDVRKIALCVRHEVDKSWAFEAIKRVCARQEALTEEEACDMGLKMAINIASAREIAYKSSGGSTTDTSHRPTRHGTYYIDEGDLVVRRATNYFDAKILALSDVPANEGGSDDNPLVLDDVKSQDFEHLMWFFYESAYKWSGVVDPALTVKWESDMLLAEKFDMKQIAKVACYALGRAGVLGDVRKISLCVKHGLGKDWIIEELKRMIERDAHLTEEEGQELGIKTTILLAASREACRYNLSNMPASCKNLPTTYCNCGGYRNLTCGGGVHKCASCTRSVTTCPERDRFYTEKFQRSRINKIVEEMVLPQPGTIPAKLETAGLEHGAAKADLFVKLGASVFAVHSYHLKKASQVFRDMLDLPREGITSEGRSREHPIILNISPHAFESFLWFLYCSAYEWSYEADPGLSAKWEDILHVGDMFQMEDVCRVATYALDHHGGP</sequence>
<dbReference type="KEGG" id="scm:SCHCO_02488522"/>
<organism evidence="3">
    <name type="scientific">Schizophyllum commune (strain H4-8 / FGSC 9210)</name>
    <name type="common">Split gill fungus</name>
    <dbReference type="NCBI Taxonomy" id="578458"/>
    <lineage>
        <taxon>Eukaryota</taxon>
        <taxon>Fungi</taxon>
        <taxon>Dikarya</taxon>
        <taxon>Basidiomycota</taxon>
        <taxon>Agaricomycotina</taxon>
        <taxon>Agaricomycetes</taxon>
        <taxon>Agaricomycetidae</taxon>
        <taxon>Agaricales</taxon>
        <taxon>Schizophyllaceae</taxon>
        <taxon>Schizophyllum</taxon>
    </lineage>
</organism>
<dbReference type="InParanoid" id="D8PL54"/>
<dbReference type="Pfam" id="PF00651">
    <property type="entry name" value="BTB"/>
    <property type="match status" value="1"/>
</dbReference>
<dbReference type="HOGENOM" id="CLU_371785_0_0_1"/>
<dbReference type="Gene3D" id="3.30.710.10">
    <property type="entry name" value="Potassium Channel Kv1.1, Chain A"/>
    <property type="match status" value="1"/>
</dbReference>
<keyword evidence="3" id="KW-1185">Reference proteome</keyword>
<dbReference type="STRING" id="578458.D8PL54"/>
<reference evidence="2 3" key="1">
    <citation type="journal article" date="2010" name="Nat. Biotechnol.">
        <title>Genome sequence of the model mushroom Schizophyllum commune.</title>
        <authorList>
            <person name="Ohm R.A."/>
            <person name="de Jong J.F."/>
            <person name="Lugones L.G."/>
            <person name="Aerts A."/>
            <person name="Kothe E."/>
            <person name="Stajich J.E."/>
            <person name="de Vries R.P."/>
            <person name="Record E."/>
            <person name="Levasseur A."/>
            <person name="Baker S.E."/>
            <person name="Bartholomew K.A."/>
            <person name="Coutinho P.M."/>
            <person name="Erdmann S."/>
            <person name="Fowler T.J."/>
            <person name="Gathman A.C."/>
            <person name="Lombard V."/>
            <person name="Henrissat B."/>
            <person name="Knabe N."/>
            <person name="Kuees U."/>
            <person name="Lilly W.W."/>
            <person name="Lindquist E."/>
            <person name="Lucas S."/>
            <person name="Magnuson J.K."/>
            <person name="Piumi F."/>
            <person name="Raudaskoski M."/>
            <person name="Salamov A."/>
            <person name="Schmutz J."/>
            <person name="Schwarze F.W.M.R."/>
            <person name="vanKuyk P.A."/>
            <person name="Horton J.S."/>
            <person name="Grigoriev I.V."/>
            <person name="Woesten H.A.B."/>
        </authorList>
    </citation>
    <scope>NUCLEOTIDE SEQUENCE [LARGE SCALE GENOMIC DNA]</scope>
    <source>
        <strain evidence="3">H4-8 / FGSC 9210</strain>
    </source>
</reference>
<proteinExistence type="predicted"/>
<evidence type="ECO:0000313" key="2">
    <source>
        <dbReference type="EMBL" id="EFJ04047.1"/>
    </source>
</evidence>
<dbReference type="PROSITE" id="PS50097">
    <property type="entry name" value="BTB"/>
    <property type="match status" value="1"/>
</dbReference>
<dbReference type="RefSeq" id="XP_003038949.1">
    <property type="nucleotide sequence ID" value="XM_003038903.1"/>
</dbReference>
<evidence type="ECO:0000259" key="1">
    <source>
        <dbReference type="PROSITE" id="PS50097"/>
    </source>
</evidence>
<dbReference type="EMBL" id="GL377302">
    <property type="protein sequence ID" value="EFJ04047.1"/>
    <property type="molecule type" value="Genomic_DNA"/>
</dbReference>
<dbReference type="OrthoDB" id="2593747at2759"/>
<dbReference type="CDD" id="cd18186">
    <property type="entry name" value="BTB_POZ_ZBTB_KLHL-like"/>
    <property type="match status" value="1"/>
</dbReference>
<dbReference type="InterPro" id="IPR000210">
    <property type="entry name" value="BTB/POZ_dom"/>
</dbReference>
<dbReference type="PANTHER" id="PTHR47022">
    <property type="entry name" value="BTB AND MATH DOMAIN-CONTAINING PROTEIN 36-RELATED"/>
    <property type="match status" value="1"/>
</dbReference>
<dbReference type="AlphaFoldDB" id="D8PL54"/>
<gene>
    <name evidence="2" type="ORF">SCHCODRAFT_231851</name>
</gene>
<name>D8PL54_SCHCM</name>
<evidence type="ECO:0000313" key="3">
    <source>
        <dbReference type="Proteomes" id="UP000007431"/>
    </source>
</evidence>
<accession>D8PL54</accession>
<protein>
    <recommendedName>
        <fullName evidence="1">BTB domain-containing protein</fullName>
    </recommendedName>
</protein>
<dbReference type="PANTHER" id="PTHR47022:SF1">
    <property type="entry name" value="BTB AND MATH DOMAIN-CONTAINING PROTEIN 36-RELATED"/>
    <property type="match status" value="1"/>
</dbReference>
<feature type="domain" description="BTB" evidence="1">
    <location>
        <begin position="637"/>
        <end position="709"/>
    </location>
</feature>
<dbReference type="InterPro" id="IPR011333">
    <property type="entry name" value="SKP1/BTB/POZ_sf"/>
</dbReference>
<dbReference type="VEuPathDB" id="FungiDB:SCHCODRAFT_02488522"/>
<dbReference type="SMART" id="SM00225">
    <property type="entry name" value="BTB"/>
    <property type="match status" value="1"/>
</dbReference>
<dbReference type="GeneID" id="9594897"/>
<dbReference type="SUPFAM" id="SSF54695">
    <property type="entry name" value="POZ domain"/>
    <property type="match status" value="1"/>
</dbReference>